<feature type="region of interest" description="Disordered" evidence="1">
    <location>
        <begin position="33"/>
        <end position="80"/>
    </location>
</feature>
<evidence type="ECO:0000313" key="3">
    <source>
        <dbReference type="Proteomes" id="UP001432062"/>
    </source>
</evidence>
<name>A0ABZ1YWB0_9NOCA</name>
<reference evidence="2" key="1">
    <citation type="submission" date="2022-10" db="EMBL/GenBank/DDBJ databases">
        <title>The complete genomes of actinobacterial strains from the NBC collection.</title>
        <authorList>
            <person name="Joergensen T.S."/>
            <person name="Alvarez Arevalo M."/>
            <person name="Sterndorff E.B."/>
            <person name="Faurdal D."/>
            <person name="Vuksanovic O."/>
            <person name="Mourched A.-S."/>
            <person name="Charusanti P."/>
            <person name="Shaw S."/>
            <person name="Blin K."/>
            <person name="Weber T."/>
        </authorList>
    </citation>
    <scope>NUCLEOTIDE SEQUENCE</scope>
    <source>
        <strain evidence="2">NBC_01482</strain>
    </source>
</reference>
<dbReference type="RefSeq" id="WP_327099417.1">
    <property type="nucleotide sequence ID" value="NZ_CP109149.1"/>
</dbReference>
<gene>
    <name evidence="2" type="ORF">OG563_45075</name>
</gene>
<accession>A0ABZ1YWB0</accession>
<dbReference type="EMBL" id="CP109441">
    <property type="protein sequence ID" value="WUV46162.1"/>
    <property type="molecule type" value="Genomic_DNA"/>
</dbReference>
<organism evidence="2 3">
    <name type="scientific">Nocardia vinacea</name>
    <dbReference type="NCBI Taxonomy" id="96468"/>
    <lineage>
        <taxon>Bacteria</taxon>
        <taxon>Bacillati</taxon>
        <taxon>Actinomycetota</taxon>
        <taxon>Actinomycetes</taxon>
        <taxon>Mycobacteriales</taxon>
        <taxon>Nocardiaceae</taxon>
        <taxon>Nocardia</taxon>
    </lineage>
</organism>
<dbReference type="Proteomes" id="UP001432062">
    <property type="component" value="Chromosome"/>
</dbReference>
<feature type="compositionally biased region" description="Low complexity" evidence="1">
    <location>
        <begin position="55"/>
        <end position="74"/>
    </location>
</feature>
<keyword evidence="3" id="KW-1185">Reference proteome</keyword>
<evidence type="ECO:0000313" key="2">
    <source>
        <dbReference type="EMBL" id="WUV46162.1"/>
    </source>
</evidence>
<sequence length="80" mass="8878">MTELDFPRQLREFLPAELHDDAALTTRPALQLRHPGEGDTVIGHFGGAPKYRTDSSGPLTNTTTSSTSPPSTWSRCRRRI</sequence>
<proteinExistence type="predicted"/>
<protein>
    <submittedName>
        <fullName evidence="2">Uncharacterized protein</fullName>
    </submittedName>
</protein>
<evidence type="ECO:0000256" key="1">
    <source>
        <dbReference type="SAM" id="MobiDB-lite"/>
    </source>
</evidence>